<dbReference type="Gene3D" id="1.10.760.10">
    <property type="entry name" value="Cytochrome c-like domain"/>
    <property type="match status" value="1"/>
</dbReference>
<dbReference type="SUPFAM" id="SSF46626">
    <property type="entry name" value="Cytochrome c"/>
    <property type="match status" value="1"/>
</dbReference>
<proteinExistence type="predicted"/>
<dbReference type="GO" id="GO:0020037">
    <property type="term" value="F:heme binding"/>
    <property type="evidence" value="ECO:0007669"/>
    <property type="project" value="InterPro"/>
</dbReference>
<keyword evidence="7" id="KW-1185">Reference proteome</keyword>
<evidence type="ECO:0000256" key="4">
    <source>
        <dbReference type="PROSITE-ProRule" id="PRU00433"/>
    </source>
</evidence>
<dbReference type="EMBL" id="FIZP01000001">
    <property type="protein sequence ID" value="CZE46602.1"/>
    <property type="molecule type" value="Genomic_DNA"/>
</dbReference>
<accession>A0A128EDW2</accession>
<feature type="domain" description="Cytochrome c" evidence="5">
    <location>
        <begin position="104"/>
        <end position="181"/>
    </location>
</feature>
<evidence type="ECO:0000313" key="6">
    <source>
        <dbReference type="EMBL" id="CZE46602.1"/>
    </source>
</evidence>
<dbReference type="Proteomes" id="UP000069632">
    <property type="component" value="Unassembled WGS sequence"/>
</dbReference>
<dbReference type="PROSITE" id="PS51257">
    <property type="entry name" value="PROKAR_LIPOPROTEIN"/>
    <property type="match status" value="1"/>
</dbReference>
<evidence type="ECO:0000256" key="3">
    <source>
        <dbReference type="ARBA" id="ARBA00023004"/>
    </source>
</evidence>
<gene>
    <name evidence="6" type="ORF">ERS672216_00463</name>
</gene>
<dbReference type="GO" id="GO:0046872">
    <property type="term" value="F:metal ion binding"/>
    <property type="evidence" value="ECO:0007669"/>
    <property type="project" value="UniProtKB-KW"/>
</dbReference>
<keyword evidence="1 4" id="KW-0349">Heme</keyword>
<dbReference type="PROSITE" id="PS51007">
    <property type="entry name" value="CYTC"/>
    <property type="match status" value="1"/>
</dbReference>
<evidence type="ECO:0000259" key="5">
    <source>
        <dbReference type="PROSITE" id="PS51007"/>
    </source>
</evidence>
<keyword evidence="3 4" id="KW-0408">Iron</keyword>
<evidence type="ECO:0000256" key="1">
    <source>
        <dbReference type="ARBA" id="ARBA00022617"/>
    </source>
</evidence>
<evidence type="ECO:0000313" key="7">
    <source>
        <dbReference type="Proteomes" id="UP000069632"/>
    </source>
</evidence>
<protein>
    <recommendedName>
        <fullName evidence="5">Cytochrome c domain-containing protein</fullName>
    </recommendedName>
</protein>
<dbReference type="InterPro" id="IPR036909">
    <property type="entry name" value="Cyt_c-like_dom_sf"/>
</dbReference>
<reference evidence="6 7" key="1">
    <citation type="submission" date="2016-02" db="EMBL/GenBank/DDBJ databases">
        <authorList>
            <consortium name="Pathogen Informatics"/>
        </authorList>
    </citation>
    <scope>NUCLEOTIDE SEQUENCE [LARGE SCALE GENOMIC DNA]</scope>
    <source>
        <strain evidence="6 7">RC20</strain>
    </source>
</reference>
<keyword evidence="2 4" id="KW-0479">Metal-binding</keyword>
<dbReference type="RefSeq" id="WP_075492989.1">
    <property type="nucleotide sequence ID" value="NZ_CP053844.1"/>
</dbReference>
<dbReference type="InterPro" id="IPR009056">
    <property type="entry name" value="Cyt_c-like_dom"/>
</dbReference>
<evidence type="ECO:0000256" key="2">
    <source>
        <dbReference type="ARBA" id="ARBA00022723"/>
    </source>
</evidence>
<dbReference type="OrthoDB" id="5354561at2"/>
<sequence>MKKIVFMMILALLLASCEKKEQKTEQNTSFKNQNSLEQNEPQKAKIVIKKGDEKIKNDDKFIVYNIDGERKVQFNINNENNETTREIIAYARLKSPYKNINLDLLKKRLSPNFILKCSACHNDYANGIIGPSLLDKTDKEIVKMIKKYQSKTQKNVLMYELISKMSDEEISNLADEIYEFNKQFKELE</sequence>
<dbReference type="AlphaFoldDB" id="A0A128EDW2"/>
<organism evidence="6 7">
    <name type="scientific">Campylobacter geochelonis</name>
    <dbReference type="NCBI Taxonomy" id="1780362"/>
    <lineage>
        <taxon>Bacteria</taxon>
        <taxon>Pseudomonadati</taxon>
        <taxon>Campylobacterota</taxon>
        <taxon>Epsilonproteobacteria</taxon>
        <taxon>Campylobacterales</taxon>
        <taxon>Campylobacteraceae</taxon>
        <taxon>Campylobacter</taxon>
    </lineage>
</organism>
<name>A0A128EDW2_9BACT</name>
<dbReference type="GO" id="GO:0009055">
    <property type="term" value="F:electron transfer activity"/>
    <property type="evidence" value="ECO:0007669"/>
    <property type="project" value="InterPro"/>
</dbReference>